<dbReference type="InterPro" id="IPR043130">
    <property type="entry name" value="CDP-OH_PTrfase_TM_dom"/>
</dbReference>
<sequence>MNRSPARRPLASRNTIWAARLSGRLARAGASPNGISVFGMGLALVAGAAFWAAGGFGGSETTGAGRVLLLLLGAAATQGRLLCNLLDGMVAIEAGRKAPDGQFWNEFPDRISDALILVGLALGAGLPALGWAVAAAAFLTAYLRELGMNCGLPADFSGPMAKPHRMAAVTVAALLSIPAPLAGWRNEVIEAALWLILAGTILTALRRAIRLVRQLRQRGRH</sequence>
<keyword evidence="1" id="KW-1133">Transmembrane helix</keyword>
<dbReference type="RefSeq" id="WP_076649884.1">
    <property type="nucleotide sequence ID" value="NZ_FTPS01000001.1"/>
</dbReference>
<keyword evidence="1" id="KW-0812">Transmembrane</keyword>
<dbReference type="Proteomes" id="UP000192455">
    <property type="component" value="Unassembled WGS sequence"/>
</dbReference>
<keyword evidence="3" id="KW-1185">Reference proteome</keyword>
<proteinExistence type="predicted"/>
<feature type="transmembrane region" description="Helical" evidence="1">
    <location>
        <begin position="34"/>
        <end position="53"/>
    </location>
</feature>
<protein>
    <submittedName>
        <fullName evidence="2">Phosphatidylglycerophosphate synthase</fullName>
    </submittedName>
</protein>
<evidence type="ECO:0000256" key="1">
    <source>
        <dbReference type="SAM" id="Phobius"/>
    </source>
</evidence>
<evidence type="ECO:0000313" key="3">
    <source>
        <dbReference type="Proteomes" id="UP000192455"/>
    </source>
</evidence>
<feature type="transmembrane region" description="Helical" evidence="1">
    <location>
        <begin position="164"/>
        <end position="185"/>
    </location>
</feature>
<organism evidence="2 3">
    <name type="scientific">Pontibaca methylaminivorans</name>
    <dbReference type="NCBI Taxonomy" id="515897"/>
    <lineage>
        <taxon>Bacteria</taxon>
        <taxon>Pseudomonadati</taxon>
        <taxon>Pseudomonadota</taxon>
        <taxon>Alphaproteobacteria</taxon>
        <taxon>Rhodobacterales</taxon>
        <taxon>Roseobacteraceae</taxon>
        <taxon>Pontibaca</taxon>
    </lineage>
</organism>
<accession>A0A1R3X2I7</accession>
<feature type="transmembrane region" description="Helical" evidence="1">
    <location>
        <begin position="191"/>
        <end position="209"/>
    </location>
</feature>
<evidence type="ECO:0000313" key="2">
    <source>
        <dbReference type="EMBL" id="SIT84918.1"/>
    </source>
</evidence>
<keyword evidence="1" id="KW-0472">Membrane</keyword>
<dbReference type="OrthoDB" id="1034332at2"/>
<gene>
    <name evidence="2" type="ORF">SAMN05421849_2211</name>
</gene>
<dbReference type="AlphaFoldDB" id="A0A1R3X2I7"/>
<feature type="transmembrane region" description="Helical" evidence="1">
    <location>
        <begin position="114"/>
        <end position="143"/>
    </location>
</feature>
<dbReference type="Gene3D" id="1.20.120.1760">
    <property type="match status" value="1"/>
</dbReference>
<dbReference type="EMBL" id="FTPS01000001">
    <property type="protein sequence ID" value="SIT84918.1"/>
    <property type="molecule type" value="Genomic_DNA"/>
</dbReference>
<dbReference type="STRING" id="515897.SAMN05421849_2211"/>
<reference evidence="2 3" key="1">
    <citation type="submission" date="2017-01" db="EMBL/GenBank/DDBJ databases">
        <authorList>
            <person name="Mah S.A."/>
            <person name="Swanson W.J."/>
            <person name="Moy G.W."/>
            <person name="Vacquier V.D."/>
        </authorList>
    </citation>
    <scope>NUCLEOTIDE SEQUENCE [LARGE SCALE GENOMIC DNA]</scope>
    <source>
        <strain evidence="2 3">DSM 21219</strain>
    </source>
</reference>
<name>A0A1R3X2I7_9RHOB</name>